<feature type="transmembrane region" description="Helical" evidence="1">
    <location>
        <begin position="37"/>
        <end position="54"/>
    </location>
</feature>
<dbReference type="AlphaFoldDB" id="A0A1F7V6G6"/>
<keyword evidence="1" id="KW-0812">Transmembrane</keyword>
<evidence type="ECO:0000256" key="1">
    <source>
        <dbReference type="SAM" id="Phobius"/>
    </source>
</evidence>
<dbReference type="Proteomes" id="UP000178723">
    <property type="component" value="Unassembled WGS sequence"/>
</dbReference>
<reference evidence="2 3" key="1">
    <citation type="journal article" date="2016" name="Nat. Commun.">
        <title>Thousands of microbial genomes shed light on interconnected biogeochemical processes in an aquifer system.</title>
        <authorList>
            <person name="Anantharaman K."/>
            <person name="Brown C.T."/>
            <person name="Hug L.A."/>
            <person name="Sharon I."/>
            <person name="Castelle C.J."/>
            <person name="Probst A.J."/>
            <person name="Thomas B.C."/>
            <person name="Singh A."/>
            <person name="Wilkins M.J."/>
            <person name="Karaoz U."/>
            <person name="Brodie E.L."/>
            <person name="Williams K.H."/>
            <person name="Hubbard S.S."/>
            <person name="Banfield J.F."/>
        </authorList>
    </citation>
    <scope>NUCLEOTIDE SEQUENCE [LARGE SCALE GENOMIC DNA]</scope>
</reference>
<evidence type="ECO:0000313" key="3">
    <source>
        <dbReference type="Proteomes" id="UP000178723"/>
    </source>
</evidence>
<protein>
    <submittedName>
        <fullName evidence="2">Uncharacterized protein</fullName>
    </submittedName>
</protein>
<dbReference type="STRING" id="1802407.A3I40_01850"/>
<evidence type="ECO:0000313" key="2">
    <source>
        <dbReference type="EMBL" id="OGL86090.1"/>
    </source>
</evidence>
<sequence length="97" mass="11226">MNYAIIIAAILSSGFLGFAIGRVSDKYSGRINAPHHWIYGLIFIVIGIIYINYINHWTGMLSLLFGKGHFISDLDDFLHMRIWGVDEPHEWKFWSVK</sequence>
<organism evidence="2 3">
    <name type="scientific">Candidatus Uhrbacteria bacterium RIFCSPLOWO2_02_FULL_48_12</name>
    <dbReference type="NCBI Taxonomy" id="1802407"/>
    <lineage>
        <taxon>Bacteria</taxon>
        <taxon>Candidatus Uhriibacteriota</taxon>
    </lineage>
</organism>
<comment type="caution">
    <text evidence="2">The sequence shown here is derived from an EMBL/GenBank/DDBJ whole genome shotgun (WGS) entry which is preliminary data.</text>
</comment>
<proteinExistence type="predicted"/>
<keyword evidence="1" id="KW-1133">Transmembrane helix</keyword>
<gene>
    <name evidence="2" type="ORF">A3I40_01850</name>
</gene>
<accession>A0A1F7V6G6</accession>
<name>A0A1F7V6G6_9BACT</name>
<keyword evidence="1" id="KW-0472">Membrane</keyword>
<dbReference type="EMBL" id="MGEP01000053">
    <property type="protein sequence ID" value="OGL86090.1"/>
    <property type="molecule type" value="Genomic_DNA"/>
</dbReference>